<keyword evidence="3" id="KW-1185">Reference proteome</keyword>
<feature type="transmembrane region" description="Helical" evidence="1">
    <location>
        <begin position="12"/>
        <end position="38"/>
    </location>
</feature>
<gene>
    <name evidence="2" type="ORF">VTK73DRAFT_4644</name>
</gene>
<keyword evidence="1" id="KW-1133">Transmembrane helix</keyword>
<evidence type="ECO:0000313" key="2">
    <source>
        <dbReference type="EMBL" id="KAL1837593.1"/>
    </source>
</evidence>
<evidence type="ECO:0000256" key="1">
    <source>
        <dbReference type="SAM" id="Phobius"/>
    </source>
</evidence>
<proteinExistence type="predicted"/>
<evidence type="ECO:0000313" key="3">
    <source>
        <dbReference type="Proteomes" id="UP001586593"/>
    </source>
</evidence>
<reference evidence="2 3" key="1">
    <citation type="journal article" date="2024" name="Commun. Biol.">
        <title>Comparative genomic analysis of thermophilic fungi reveals convergent evolutionary adaptations and gene losses.</title>
        <authorList>
            <person name="Steindorff A.S."/>
            <person name="Aguilar-Pontes M.V."/>
            <person name="Robinson A.J."/>
            <person name="Andreopoulos B."/>
            <person name="LaButti K."/>
            <person name="Kuo A."/>
            <person name="Mondo S."/>
            <person name="Riley R."/>
            <person name="Otillar R."/>
            <person name="Haridas S."/>
            <person name="Lipzen A."/>
            <person name="Grimwood J."/>
            <person name="Schmutz J."/>
            <person name="Clum A."/>
            <person name="Reid I.D."/>
            <person name="Moisan M.C."/>
            <person name="Butler G."/>
            <person name="Nguyen T.T.M."/>
            <person name="Dewar K."/>
            <person name="Conant G."/>
            <person name="Drula E."/>
            <person name="Henrissat B."/>
            <person name="Hansel C."/>
            <person name="Singer S."/>
            <person name="Hutchinson M.I."/>
            <person name="de Vries R.P."/>
            <person name="Natvig D.O."/>
            <person name="Powell A.J."/>
            <person name="Tsang A."/>
            <person name="Grigoriev I.V."/>
        </authorList>
    </citation>
    <scope>NUCLEOTIDE SEQUENCE [LARGE SCALE GENOMIC DNA]</scope>
    <source>
        <strain evidence="2 3">ATCC 24622</strain>
    </source>
</reference>
<sequence>MGIQGRQTQRAALEIVVVVKLLFLFLVVFRVMLLLLMMTRIVVMAVDAAALSWSAVETSVPLATCGRWPCFGGRALDDELGKLSREQSQDLVRAPLPGVGGSWPCRRVSARLGVLLGAAAHESFQGI</sequence>
<keyword evidence="1" id="KW-0472">Membrane</keyword>
<comment type="caution">
    <text evidence="2">The sequence shown here is derived from an EMBL/GenBank/DDBJ whole genome shotgun (WGS) entry which is preliminary data.</text>
</comment>
<protein>
    <submittedName>
        <fullName evidence="2">Uncharacterized protein</fullName>
    </submittedName>
</protein>
<keyword evidence="1" id="KW-0812">Transmembrane</keyword>
<name>A0ABR3V733_9PEZI</name>
<dbReference type="EMBL" id="JAZHXJ010002616">
    <property type="protein sequence ID" value="KAL1837593.1"/>
    <property type="molecule type" value="Genomic_DNA"/>
</dbReference>
<accession>A0ABR3V733</accession>
<organism evidence="2 3">
    <name type="scientific">Phialemonium thermophilum</name>
    <dbReference type="NCBI Taxonomy" id="223376"/>
    <lineage>
        <taxon>Eukaryota</taxon>
        <taxon>Fungi</taxon>
        <taxon>Dikarya</taxon>
        <taxon>Ascomycota</taxon>
        <taxon>Pezizomycotina</taxon>
        <taxon>Sordariomycetes</taxon>
        <taxon>Sordariomycetidae</taxon>
        <taxon>Cephalothecales</taxon>
        <taxon>Cephalothecaceae</taxon>
        <taxon>Phialemonium</taxon>
    </lineage>
</organism>
<dbReference type="Proteomes" id="UP001586593">
    <property type="component" value="Unassembled WGS sequence"/>
</dbReference>